<evidence type="ECO:0000313" key="5">
    <source>
        <dbReference type="Proteomes" id="UP000886876"/>
    </source>
</evidence>
<dbReference type="InterPro" id="IPR001940">
    <property type="entry name" value="Peptidase_S1C"/>
</dbReference>
<sequence>MKKRVLSVLLALLMAAMLALPLAGCGQSSGGKTAANSRDGVVRILSLIPDYETGEVFYATGTAFGVGKVGEETDVFVTNTHVVQDSVYDGGIVYDIPAVSVWILKNDLAWNPVTGLDTSQAIPCTVLYSSSGMYPDYAIIRAGEAPSGRVALPLLDEDAPAPEVGDSVYALGYPGSSDETEYGAYGQNLVADVDDVTVTSGVVSRFTQSQNFGNTKLIQHDAQINHGNSGGPLIDADGRVIGINTYGIGGDASTGDVNSYYAVDISYVREKLDELDIDYETAGDGAGAWIYLLVGVVIVVLAAAAVVVLQKKGVISLPAVAAVRLKKKAPAQKTAGSPAQSMEDLRIQCLSGTFAGKRFGLMQQLRMGRDPDRNDLVFPQNTQGVSGAHCMLIFDITAGQLYIKDLGSTYGTFVNGGARLAANETVPLKVGDRFSLGSERESFMVTHRGGVV</sequence>
<dbReference type="SMART" id="SM00240">
    <property type="entry name" value="FHA"/>
    <property type="match status" value="1"/>
</dbReference>
<keyword evidence="1" id="KW-0812">Transmembrane</keyword>
<protein>
    <submittedName>
        <fullName evidence="4">Trypsin-like peptidase domain-containing protein</fullName>
    </submittedName>
</protein>
<evidence type="ECO:0000256" key="1">
    <source>
        <dbReference type="SAM" id="Phobius"/>
    </source>
</evidence>
<dbReference type="EMBL" id="DVJS01000053">
    <property type="protein sequence ID" value="HIS96803.1"/>
    <property type="molecule type" value="Genomic_DNA"/>
</dbReference>
<dbReference type="PRINTS" id="PR00834">
    <property type="entry name" value="PROTEASES2C"/>
</dbReference>
<dbReference type="SUPFAM" id="SSF49879">
    <property type="entry name" value="SMAD/FHA domain"/>
    <property type="match status" value="1"/>
</dbReference>
<dbReference type="Gene3D" id="2.40.10.120">
    <property type="match status" value="1"/>
</dbReference>
<dbReference type="AlphaFoldDB" id="A0A9D1G3X3"/>
<organism evidence="4 5">
    <name type="scientific">Candidatus Scatomorpha pullistercoris</name>
    <dbReference type="NCBI Taxonomy" id="2840929"/>
    <lineage>
        <taxon>Bacteria</taxon>
        <taxon>Bacillati</taxon>
        <taxon>Bacillota</taxon>
        <taxon>Clostridia</taxon>
        <taxon>Eubacteriales</taxon>
        <taxon>Candidatus Scatomorpha</taxon>
    </lineage>
</organism>
<keyword evidence="2" id="KW-0732">Signal</keyword>
<dbReference type="PANTHER" id="PTHR43019">
    <property type="entry name" value="SERINE ENDOPROTEASE DEGS"/>
    <property type="match status" value="1"/>
</dbReference>
<evidence type="ECO:0000256" key="2">
    <source>
        <dbReference type="SAM" id="SignalP"/>
    </source>
</evidence>
<proteinExistence type="predicted"/>
<dbReference type="InterPro" id="IPR000253">
    <property type="entry name" value="FHA_dom"/>
</dbReference>
<evidence type="ECO:0000259" key="3">
    <source>
        <dbReference type="PROSITE" id="PS50006"/>
    </source>
</evidence>
<dbReference type="SUPFAM" id="SSF50494">
    <property type="entry name" value="Trypsin-like serine proteases"/>
    <property type="match status" value="1"/>
</dbReference>
<gene>
    <name evidence="4" type="ORF">IAD42_02390</name>
</gene>
<dbReference type="Gene3D" id="2.60.200.20">
    <property type="match status" value="1"/>
</dbReference>
<feature type="signal peptide" evidence="2">
    <location>
        <begin position="1"/>
        <end position="19"/>
    </location>
</feature>
<dbReference type="Pfam" id="PF00498">
    <property type="entry name" value="FHA"/>
    <property type="match status" value="1"/>
</dbReference>
<dbReference type="Pfam" id="PF13365">
    <property type="entry name" value="Trypsin_2"/>
    <property type="match status" value="1"/>
</dbReference>
<feature type="domain" description="FHA" evidence="3">
    <location>
        <begin position="365"/>
        <end position="416"/>
    </location>
</feature>
<keyword evidence="1" id="KW-0472">Membrane</keyword>
<dbReference type="PROSITE" id="PS50006">
    <property type="entry name" value="FHA_DOMAIN"/>
    <property type="match status" value="1"/>
</dbReference>
<accession>A0A9D1G3X3</accession>
<dbReference type="InterPro" id="IPR008984">
    <property type="entry name" value="SMAD_FHA_dom_sf"/>
</dbReference>
<reference evidence="4" key="2">
    <citation type="journal article" date="2021" name="PeerJ">
        <title>Extensive microbial diversity within the chicken gut microbiome revealed by metagenomics and culture.</title>
        <authorList>
            <person name="Gilroy R."/>
            <person name="Ravi A."/>
            <person name="Getino M."/>
            <person name="Pursley I."/>
            <person name="Horton D.L."/>
            <person name="Alikhan N.F."/>
            <person name="Baker D."/>
            <person name="Gharbi K."/>
            <person name="Hall N."/>
            <person name="Watson M."/>
            <person name="Adriaenssens E.M."/>
            <person name="Foster-Nyarko E."/>
            <person name="Jarju S."/>
            <person name="Secka A."/>
            <person name="Antonio M."/>
            <person name="Oren A."/>
            <person name="Chaudhuri R.R."/>
            <person name="La Ragione R."/>
            <person name="Hildebrand F."/>
            <person name="Pallen M.J."/>
        </authorList>
    </citation>
    <scope>NUCLEOTIDE SEQUENCE</scope>
    <source>
        <strain evidence="4">ChiHecec3B27-6122</strain>
    </source>
</reference>
<keyword evidence="1" id="KW-1133">Transmembrane helix</keyword>
<evidence type="ECO:0000313" key="4">
    <source>
        <dbReference type="EMBL" id="HIS96803.1"/>
    </source>
</evidence>
<dbReference type="InterPro" id="IPR009003">
    <property type="entry name" value="Peptidase_S1_PA"/>
</dbReference>
<feature type="chain" id="PRO_5039290549" evidence="2">
    <location>
        <begin position="20"/>
        <end position="452"/>
    </location>
</feature>
<dbReference type="Proteomes" id="UP000886876">
    <property type="component" value="Unassembled WGS sequence"/>
</dbReference>
<name>A0A9D1G3X3_9FIRM</name>
<dbReference type="GO" id="GO:0006508">
    <property type="term" value="P:proteolysis"/>
    <property type="evidence" value="ECO:0007669"/>
    <property type="project" value="InterPro"/>
</dbReference>
<dbReference type="PANTHER" id="PTHR43019:SF23">
    <property type="entry name" value="PROTEASE DO-LIKE 5, CHLOROPLASTIC"/>
    <property type="match status" value="1"/>
</dbReference>
<dbReference type="GO" id="GO:0004252">
    <property type="term" value="F:serine-type endopeptidase activity"/>
    <property type="evidence" value="ECO:0007669"/>
    <property type="project" value="InterPro"/>
</dbReference>
<feature type="transmembrane region" description="Helical" evidence="1">
    <location>
        <begin position="288"/>
        <end position="309"/>
    </location>
</feature>
<comment type="caution">
    <text evidence="4">The sequence shown here is derived from an EMBL/GenBank/DDBJ whole genome shotgun (WGS) entry which is preliminary data.</text>
</comment>
<reference evidence="4" key="1">
    <citation type="submission" date="2020-10" db="EMBL/GenBank/DDBJ databases">
        <authorList>
            <person name="Gilroy R."/>
        </authorList>
    </citation>
    <scope>NUCLEOTIDE SEQUENCE</scope>
    <source>
        <strain evidence="4">ChiHecec3B27-6122</strain>
    </source>
</reference>
<dbReference type="CDD" id="cd00060">
    <property type="entry name" value="FHA"/>
    <property type="match status" value="1"/>
</dbReference>